<dbReference type="RefSeq" id="XP_041153327.1">
    <property type="nucleotide sequence ID" value="XM_041304433.1"/>
</dbReference>
<organism evidence="1 2">
    <name type="scientific">Suillus plorans</name>
    <dbReference type="NCBI Taxonomy" id="116603"/>
    <lineage>
        <taxon>Eukaryota</taxon>
        <taxon>Fungi</taxon>
        <taxon>Dikarya</taxon>
        <taxon>Basidiomycota</taxon>
        <taxon>Agaricomycotina</taxon>
        <taxon>Agaricomycetes</taxon>
        <taxon>Agaricomycetidae</taxon>
        <taxon>Boletales</taxon>
        <taxon>Suillineae</taxon>
        <taxon>Suillaceae</taxon>
        <taxon>Suillus</taxon>
    </lineage>
</organism>
<evidence type="ECO:0000313" key="1">
    <source>
        <dbReference type="EMBL" id="KAG1785844.1"/>
    </source>
</evidence>
<dbReference type="Proteomes" id="UP000719766">
    <property type="component" value="Unassembled WGS sequence"/>
</dbReference>
<gene>
    <name evidence="1" type="ORF">HD556DRAFT_1419121</name>
</gene>
<dbReference type="OrthoDB" id="2691297at2759"/>
<proteinExistence type="predicted"/>
<comment type="caution">
    <text evidence="1">The sequence shown here is derived from an EMBL/GenBank/DDBJ whole genome shotgun (WGS) entry which is preliminary data.</text>
</comment>
<name>A0A9P7AB92_9AGAM</name>
<sequence length="177" mass="19989">MLHQLFDIFMSCVDIQQRIVPSLEEKASACTTALTHLYYGRVLQAYPDRGEFIIRGTGDFDVFYEIYVRIADRTVPSTTLDLCSDGSSWSAFFPEACPDSVYERLSHLLPYHFVTGQVNKYIENLAITVISKLLSSASSPSNQIVANCTLLACVMVGAQVDKKDIIRIDKRCHRLIW</sequence>
<dbReference type="EMBL" id="JABBWE010000102">
    <property type="protein sequence ID" value="KAG1785844.1"/>
    <property type="molecule type" value="Genomic_DNA"/>
</dbReference>
<protein>
    <submittedName>
        <fullName evidence="1">Uncharacterized protein</fullName>
    </submittedName>
</protein>
<keyword evidence="2" id="KW-1185">Reference proteome</keyword>
<reference evidence="1" key="1">
    <citation type="journal article" date="2020" name="New Phytol.">
        <title>Comparative genomics reveals dynamic genome evolution in host specialist ectomycorrhizal fungi.</title>
        <authorList>
            <person name="Lofgren L.A."/>
            <person name="Nguyen N.H."/>
            <person name="Vilgalys R."/>
            <person name="Ruytinx J."/>
            <person name="Liao H.L."/>
            <person name="Branco S."/>
            <person name="Kuo A."/>
            <person name="LaButti K."/>
            <person name="Lipzen A."/>
            <person name="Andreopoulos W."/>
            <person name="Pangilinan J."/>
            <person name="Riley R."/>
            <person name="Hundley H."/>
            <person name="Na H."/>
            <person name="Barry K."/>
            <person name="Grigoriev I.V."/>
            <person name="Stajich J.E."/>
            <person name="Kennedy P.G."/>
        </authorList>
    </citation>
    <scope>NUCLEOTIDE SEQUENCE</scope>
    <source>
        <strain evidence="1">S12</strain>
    </source>
</reference>
<dbReference type="GeneID" id="64598197"/>
<evidence type="ECO:0000313" key="2">
    <source>
        <dbReference type="Proteomes" id="UP000719766"/>
    </source>
</evidence>
<dbReference type="AlphaFoldDB" id="A0A9P7AB92"/>
<accession>A0A9P7AB92</accession>